<dbReference type="Gene3D" id="1.10.10.60">
    <property type="entry name" value="Homeodomain-like"/>
    <property type="match status" value="2"/>
</dbReference>
<keyword evidence="1" id="KW-0805">Transcription regulation</keyword>
<dbReference type="OrthoDB" id="1975037at2"/>
<evidence type="ECO:0000313" key="7">
    <source>
        <dbReference type="Proteomes" id="UP000276770"/>
    </source>
</evidence>
<dbReference type="RefSeq" id="WP_121681385.1">
    <property type="nucleotide sequence ID" value="NZ_RCVZ01000010.1"/>
</dbReference>
<protein>
    <submittedName>
        <fullName evidence="6">Helix-turn-helix domain-containing protein</fullName>
    </submittedName>
</protein>
<dbReference type="EMBL" id="RCVZ01000010">
    <property type="protein sequence ID" value="RLQ94294.1"/>
    <property type="molecule type" value="Genomic_DNA"/>
</dbReference>
<dbReference type="Pfam" id="PF12833">
    <property type="entry name" value="HTH_18"/>
    <property type="match status" value="1"/>
</dbReference>
<dbReference type="GO" id="GO:0003700">
    <property type="term" value="F:DNA-binding transcription factor activity"/>
    <property type="evidence" value="ECO:0007669"/>
    <property type="project" value="InterPro"/>
</dbReference>
<dbReference type="InterPro" id="IPR020449">
    <property type="entry name" value="Tscrpt_reg_AraC-type_HTH"/>
</dbReference>
<evidence type="ECO:0000256" key="1">
    <source>
        <dbReference type="ARBA" id="ARBA00023015"/>
    </source>
</evidence>
<keyword evidence="3" id="KW-0804">Transcription</keyword>
<dbReference type="PRINTS" id="PR00032">
    <property type="entry name" value="HTHARAC"/>
</dbReference>
<evidence type="ECO:0000256" key="4">
    <source>
        <dbReference type="SAM" id="Phobius"/>
    </source>
</evidence>
<dbReference type="PANTHER" id="PTHR43280">
    <property type="entry name" value="ARAC-FAMILY TRANSCRIPTIONAL REGULATOR"/>
    <property type="match status" value="1"/>
</dbReference>
<evidence type="ECO:0000256" key="2">
    <source>
        <dbReference type="ARBA" id="ARBA00023125"/>
    </source>
</evidence>
<proteinExistence type="predicted"/>
<dbReference type="InterPro" id="IPR018060">
    <property type="entry name" value="HTH_AraC"/>
</dbReference>
<feature type="domain" description="HTH araC/xylS-type" evidence="5">
    <location>
        <begin position="657"/>
        <end position="756"/>
    </location>
</feature>
<feature type="transmembrane region" description="Helical" evidence="4">
    <location>
        <begin position="12"/>
        <end position="31"/>
    </location>
</feature>
<dbReference type="AlphaFoldDB" id="A0A3L7JVM0"/>
<evidence type="ECO:0000259" key="5">
    <source>
        <dbReference type="PROSITE" id="PS01124"/>
    </source>
</evidence>
<sequence>MRRYKFMRNLFLSFIGIILIYTFVIVGIYYYKNNQMNRLDRINNHRMILQQTLENMDTRVQVALKGINQLKTSYDFKEYSFNTNPKLENYNNVRVFNQLRDNTTAFASFGYNLGVMKGNKDTVITSTRTIDKNDYYETLGLSEKSKKSLQHYLQDKEGSFGIYRILTLPNDKNNDFITIVKKEKIDYKNEVIFFISFYNKSIFPSLYNGSDETFALVSNDQLVHVKSNADHALLKELLAPASLKAIGKNAENQGGKYSVSKAGYTINAVPSNVIKDWSYVYIAPKKIATGQLPPLFWSTAIVCLILILFGFGIAWFVVQYNYRPIKRMVNTLSPFHHGEIRDEFHFIEETTQKMKELNDQLKTTVEENRLPLKVKFIRDLLYGLVPNELVQETIEQHGIEVLKGSFTVILLEFCLFRELEDHLSKEGIYKLKLKNYDLLEEFLHMNLRSEMIALENEKVVVITEETAKERIISVFRELMSKLSSDIQEQTVIAIGEPVISLENIEDSFKQTQKLLEYRFAIEKKTILTISDISHLENVGYYYPIEIEKDLIQLSVQGKEEKAILMMKRILQENLHEKNLSKHSLSQFVFAIVSTVNRILQQLNINAADIYQHEDGLYVELKQINDKGRLEEKIAELFTTLLKQINEEKDQDANSIASQLTEYIYENYQQDISLNDLAAHFHLSPSYISTIFKTETGKNFKDLLNQYRIQKAKEILSGNENIKIHQVAELVGYNNVNSFIRIFKKYVGLSPGQYEKEQIHLGKDDMRNIM</sequence>
<feature type="transmembrane region" description="Helical" evidence="4">
    <location>
        <begin position="295"/>
        <end position="318"/>
    </location>
</feature>
<keyword evidence="2" id="KW-0238">DNA-binding</keyword>
<accession>A0A3L7JVM0</accession>
<evidence type="ECO:0000256" key="3">
    <source>
        <dbReference type="ARBA" id="ARBA00023163"/>
    </source>
</evidence>
<dbReference type="PANTHER" id="PTHR43280:SF28">
    <property type="entry name" value="HTH-TYPE TRANSCRIPTIONAL ACTIVATOR RHAS"/>
    <property type="match status" value="1"/>
</dbReference>
<dbReference type="PROSITE" id="PS01124">
    <property type="entry name" value="HTH_ARAC_FAMILY_2"/>
    <property type="match status" value="1"/>
</dbReference>
<dbReference type="PROSITE" id="PS00041">
    <property type="entry name" value="HTH_ARAC_FAMILY_1"/>
    <property type="match status" value="1"/>
</dbReference>
<dbReference type="InterPro" id="IPR009057">
    <property type="entry name" value="Homeodomain-like_sf"/>
</dbReference>
<dbReference type="InterPro" id="IPR018062">
    <property type="entry name" value="HTH_AraC-typ_CS"/>
</dbReference>
<comment type="caution">
    <text evidence="6">The sequence shown here is derived from an EMBL/GenBank/DDBJ whole genome shotgun (WGS) entry which is preliminary data.</text>
</comment>
<dbReference type="SUPFAM" id="SSF46689">
    <property type="entry name" value="Homeodomain-like"/>
    <property type="match status" value="2"/>
</dbReference>
<gene>
    <name evidence="6" type="ORF">D9X91_14645</name>
</gene>
<keyword evidence="4" id="KW-0812">Transmembrane</keyword>
<dbReference type="SMART" id="SM00342">
    <property type="entry name" value="HTH_ARAC"/>
    <property type="match status" value="1"/>
</dbReference>
<organism evidence="6 7">
    <name type="scientific">Falsibacillus albus</name>
    <dbReference type="NCBI Taxonomy" id="2478915"/>
    <lineage>
        <taxon>Bacteria</taxon>
        <taxon>Bacillati</taxon>
        <taxon>Bacillota</taxon>
        <taxon>Bacilli</taxon>
        <taxon>Bacillales</taxon>
        <taxon>Bacillaceae</taxon>
        <taxon>Falsibacillus</taxon>
    </lineage>
</organism>
<keyword evidence="4" id="KW-1133">Transmembrane helix</keyword>
<dbReference type="Proteomes" id="UP000276770">
    <property type="component" value="Unassembled WGS sequence"/>
</dbReference>
<name>A0A3L7JVM0_9BACI</name>
<dbReference type="GO" id="GO:0043565">
    <property type="term" value="F:sequence-specific DNA binding"/>
    <property type="evidence" value="ECO:0007669"/>
    <property type="project" value="InterPro"/>
</dbReference>
<keyword evidence="4" id="KW-0472">Membrane</keyword>
<reference evidence="6 7" key="1">
    <citation type="submission" date="2018-10" db="EMBL/GenBank/DDBJ databases">
        <title>Falsibacillus sp. genome draft.</title>
        <authorList>
            <person name="Shi S."/>
        </authorList>
    </citation>
    <scope>NUCLEOTIDE SEQUENCE [LARGE SCALE GENOMIC DNA]</scope>
    <source>
        <strain evidence="6 7">GY 10110</strain>
    </source>
</reference>
<evidence type="ECO:0000313" key="6">
    <source>
        <dbReference type="EMBL" id="RLQ94294.1"/>
    </source>
</evidence>
<keyword evidence="7" id="KW-1185">Reference proteome</keyword>